<keyword evidence="2 11" id="KW-0696">RNA-directed RNA polymerase</keyword>
<evidence type="ECO:0000256" key="7">
    <source>
        <dbReference type="ARBA" id="ARBA00030248"/>
    </source>
</evidence>
<proteinExistence type="predicted"/>
<evidence type="ECO:0000256" key="9">
    <source>
        <dbReference type="PIRSR" id="PIRSR605093-1"/>
    </source>
</evidence>
<dbReference type="PROSITE" id="PS50522">
    <property type="entry name" value="RDRP_PHAGE"/>
    <property type="match status" value="1"/>
</dbReference>
<evidence type="ECO:0000256" key="3">
    <source>
        <dbReference type="ARBA" id="ARBA00022679"/>
    </source>
</evidence>
<dbReference type="InterPro" id="IPR043502">
    <property type="entry name" value="DNA/RNA_pol_sf"/>
</dbReference>
<evidence type="ECO:0000259" key="10">
    <source>
        <dbReference type="PROSITE" id="PS50522"/>
    </source>
</evidence>
<reference evidence="11" key="1">
    <citation type="submission" date="2019-05" db="EMBL/GenBank/DDBJ databases">
        <title>Metatranscriptomic reconstruction reveals RNA viruses with the potential to shape carbon cycling in soil.</title>
        <authorList>
            <person name="Starr E.P."/>
            <person name="Nuccio E."/>
            <person name="Pett-Ridge J."/>
            <person name="Banfield J.F."/>
            <person name="Firestone M.K."/>
        </authorList>
    </citation>
    <scope>NUCLEOTIDE SEQUENCE</scope>
    <source>
        <strain evidence="11">H1_Bulk_Litter_5_scaffold_647</strain>
    </source>
</reference>
<dbReference type="GO" id="GO:0039694">
    <property type="term" value="P:viral RNA genome replication"/>
    <property type="evidence" value="ECO:0007669"/>
    <property type="project" value="InterPro"/>
</dbReference>
<comment type="cofactor">
    <cofactor evidence="9">
        <name>Mg(2+)</name>
        <dbReference type="ChEBI" id="CHEBI:18420"/>
    </cofactor>
    <text evidence="9">Binds 2 Mg(2+) per subunit.</text>
</comment>
<dbReference type="GO" id="GO:0003968">
    <property type="term" value="F:RNA-directed RNA polymerase activity"/>
    <property type="evidence" value="ECO:0007669"/>
    <property type="project" value="UniProtKB-KW"/>
</dbReference>
<dbReference type="EC" id="2.7.7.48" evidence="1"/>
<keyword evidence="4" id="KW-0548">Nucleotidyltransferase</keyword>
<feature type="binding site" evidence="9">
    <location>
        <position position="274"/>
    </location>
    <ligand>
        <name>Mg(2+)</name>
        <dbReference type="ChEBI" id="CHEBI:18420"/>
        <label>2</label>
    </ligand>
</feature>
<evidence type="ECO:0000256" key="5">
    <source>
        <dbReference type="ARBA" id="ARBA00022741"/>
    </source>
</evidence>
<evidence type="ECO:0000256" key="8">
    <source>
        <dbReference type="ARBA" id="ARBA00048744"/>
    </source>
</evidence>
<evidence type="ECO:0000313" key="11">
    <source>
        <dbReference type="EMBL" id="QDH91014.1"/>
    </source>
</evidence>
<dbReference type="Pfam" id="PF03431">
    <property type="entry name" value="RNA_replicase_B"/>
    <property type="match status" value="1"/>
</dbReference>
<evidence type="ECO:0000256" key="2">
    <source>
        <dbReference type="ARBA" id="ARBA00022484"/>
    </source>
</evidence>
<sequence>MRTKFSKGVLNIPRLNRAETASAVERLSQLLGVPQGIFSGPLASGRLPLDSLPDYRWERLSYDFLKKSPGFDWGNPREEAMRRYHQSEEECRLTNQRIRADSIAGYESLALGPYIRGAQKLILSWLGDKFDWRDLLSKGRFGPGVTSSAKGLRLHASQKFGAKPEVTPAFARTGAQLIAGLPSWSCLITGIDYPAWVTPLPVIIPGNRVTFVPKDSTTDRGIAVEPNVNIYFQLAMGSILRDRLKSAGVDLNTQEVNQRLACLGSLDDSLSTIDLERASDTLSWRTVFELLPVTWFEALDRLRSQFGQVDGAWRPYHKFSSMGNGFTFELESMIFYALCLSVAQLDGFNPFWVTAYGDDLIVPSGCYNRVSELLAWAGFTVNPKKSFSSGPFRESCGKDYLRGSLVRPVYLKEIPDSPLAWIKIANSLKRLANTWNEYSGLDSRLKPAYDFSVSMIPRFYRKFSVSDGYGDVALIRDFDEARPTPAPGGWEGFMTRVIMPRPVRWETTDRSLITAGVSHPGEDGNRLPLRGKVEHTIGSLFVANWHDLGAWS</sequence>
<dbReference type="GO" id="GO:0000166">
    <property type="term" value="F:nucleotide binding"/>
    <property type="evidence" value="ECO:0007669"/>
    <property type="project" value="UniProtKB-KW"/>
</dbReference>
<comment type="catalytic activity">
    <reaction evidence="8">
        <text>RNA(n) + a ribonucleoside 5'-triphosphate = RNA(n+1) + diphosphate</text>
        <dbReference type="Rhea" id="RHEA:21248"/>
        <dbReference type="Rhea" id="RHEA-COMP:14527"/>
        <dbReference type="Rhea" id="RHEA-COMP:17342"/>
        <dbReference type="ChEBI" id="CHEBI:33019"/>
        <dbReference type="ChEBI" id="CHEBI:61557"/>
        <dbReference type="ChEBI" id="CHEBI:140395"/>
        <dbReference type="EC" id="2.7.7.48"/>
    </reaction>
</comment>
<dbReference type="InterPro" id="IPR007096">
    <property type="entry name" value="RNA-dir_Rpol_cat_phage"/>
</dbReference>
<evidence type="ECO:0000256" key="1">
    <source>
        <dbReference type="ARBA" id="ARBA00012494"/>
    </source>
</evidence>
<keyword evidence="6" id="KW-0693">Viral RNA replication</keyword>
<keyword evidence="3" id="KW-0808">Transferase</keyword>
<feature type="binding site" evidence="9">
    <location>
        <position position="359"/>
    </location>
    <ligand>
        <name>Mg(2+)</name>
        <dbReference type="ChEBI" id="CHEBI:18420"/>
        <label>2</label>
    </ligand>
</feature>
<name>A0A514DBM7_9VIRU</name>
<gene>
    <name evidence="11" type="ORF">H1BulkLitter5647_000004</name>
</gene>
<evidence type="ECO:0000256" key="6">
    <source>
        <dbReference type="ARBA" id="ARBA00022953"/>
    </source>
</evidence>
<feature type="domain" description="RdRp catalytic" evidence="10">
    <location>
        <begin position="259"/>
        <end position="390"/>
    </location>
</feature>
<dbReference type="SUPFAM" id="SSF56672">
    <property type="entry name" value="DNA/RNA polymerases"/>
    <property type="match status" value="1"/>
</dbReference>
<dbReference type="InterPro" id="IPR005093">
    <property type="entry name" value="RNArep_beta"/>
</dbReference>
<keyword evidence="9" id="KW-0479">Metal-binding</keyword>
<dbReference type="GO" id="GO:0046872">
    <property type="term" value="F:metal ion binding"/>
    <property type="evidence" value="ECO:0007669"/>
    <property type="project" value="UniProtKB-KW"/>
</dbReference>
<keyword evidence="9" id="KW-0460">Magnesium</keyword>
<feature type="binding site" evidence="9">
    <location>
        <position position="358"/>
    </location>
    <ligand>
        <name>Mg(2+)</name>
        <dbReference type="ChEBI" id="CHEBI:18420"/>
        <label>2</label>
    </ligand>
</feature>
<dbReference type="EMBL" id="MN035949">
    <property type="protein sequence ID" value="QDH91014.1"/>
    <property type="molecule type" value="Genomic_RNA"/>
</dbReference>
<organism evidence="11">
    <name type="scientific">Leviviridae sp</name>
    <dbReference type="NCBI Taxonomy" id="2027243"/>
    <lineage>
        <taxon>Viruses</taxon>
        <taxon>Riboviria</taxon>
        <taxon>Orthornavirae</taxon>
        <taxon>Lenarviricota</taxon>
        <taxon>Leviviricetes</taxon>
        <taxon>Norzivirales</taxon>
        <taxon>Fiersviridae</taxon>
    </lineage>
</organism>
<protein>
    <recommendedName>
        <fullName evidence="1">RNA-directed RNA polymerase</fullName>
        <ecNumber evidence="1">2.7.7.48</ecNumber>
    </recommendedName>
    <alternativeName>
        <fullName evidence="7">RNA replicase beta chain</fullName>
    </alternativeName>
</protein>
<accession>A0A514DBM7</accession>
<evidence type="ECO:0000256" key="4">
    <source>
        <dbReference type="ARBA" id="ARBA00022695"/>
    </source>
</evidence>
<keyword evidence="5" id="KW-0547">Nucleotide-binding</keyword>